<dbReference type="GO" id="GO:0016705">
    <property type="term" value="F:oxidoreductase activity, acting on paired donors, with incorporation or reduction of molecular oxygen"/>
    <property type="evidence" value="ECO:0007669"/>
    <property type="project" value="InterPro"/>
</dbReference>
<dbReference type="InterPro" id="IPR017972">
    <property type="entry name" value="Cyt_P450_CS"/>
</dbReference>
<name>A0A7X0PJY6_9BURK</name>
<dbReference type="Gene3D" id="2.40.30.10">
    <property type="entry name" value="Translation factors"/>
    <property type="match status" value="1"/>
</dbReference>
<dbReference type="Gene3D" id="3.40.50.80">
    <property type="entry name" value="Nucleotide-binding domain of ferredoxin-NADP reductase (FNR) module"/>
    <property type="match status" value="1"/>
</dbReference>
<dbReference type="InterPro" id="IPR036010">
    <property type="entry name" value="2Fe-2S_ferredoxin-like_sf"/>
</dbReference>
<dbReference type="CDD" id="cd00207">
    <property type="entry name" value="fer2"/>
    <property type="match status" value="1"/>
</dbReference>
<evidence type="ECO:0000313" key="5">
    <source>
        <dbReference type="Proteomes" id="UP000575083"/>
    </source>
</evidence>
<dbReference type="InterPro" id="IPR036396">
    <property type="entry name" value="Cyt_P450_sf"/>
</dbReference>
<dbReference type="SUPFAM" id="SSF54292">
    <property type="entry name" value="2Fe-2S ferredoxin-like"/>
    <property type="match status" value="1"/>
</dbReference>
<dbReference type="Proteomes" id="UP000575083">
    <property type="component" value="Unassembled WGS sequence"/>
</dbReference>
<evidence type="ECO:0000259" key="3">
    <source>
        <dbReference type="PROSITE" id="PS51384"/>
    </source>
</evidence>
<evidence type="ECO:0000256" key="1">
    <source>
        <dbReference type="ARBA" id="ARBA00010617"/>
    </source>
</evidence>
<evidence type="ECO:0000259" key="2">
    <source>
        <dbReference type="PROSITE" id="PS51085"/>
    </source>
</evidence>
<dbReference type="SUPFAM" id="SSF52343">
    <property type="entry name" value="Ferredoxin reductase-like, C-terminal NADP-linked domain"/>
    <property type="match status" value="1"/>
</dbReference>
<dbReference type="CDD" id="cd11078">
    <property type="entry name" value="CYP130-like"/>
    <property type="match status" value="1"/>
</dbReference>
<dbReference type="PANTHER" id="PTHR46696:SF6">
    <property type="entry name" value="P450, PUTATIVE (EUROFUNG)-RELATED"/>
    <property type="match status" value="1"/>
</dbReference>
<dbReference type="PROSITE" id="PS00197">
    <property type="entry name" value="2FE2S_FER_1"/>
    <property type="match status" value="1"/>
</dbReference>
<dbReference type="Gene3D" id="1.10.630.10">
    <property type="entry name" value="Cytochrome P450"/>
    <property type="match status" value="1"/>
</dbReference>
<dbReference type="Pfam" id="PF00111">
    <property type="entry name" value="Fer2"/>
    <property type="match status" value="1"/>
</dbReference>
<dbReference type="InterPro" id="IPR017938">
    <property type="entry name" value="Riboflavin_synthase-like_b-brl"/>
</dbReference>
<reference evidence="4 5" key="1">
    <citation type="submission" date="2020-08" db="EMBL/GenBank/DDBJ databases">
        <title>Functional genomics of gut bacteria from endangered species of beetles.</title>
        <authorList>
            <person name="Carlos-Shanley C."/>
        </authorList>
    </citation>
    <scope>NUCLEOTIDE SEQUENCE [LARGE SCALE GENOMIC DNA]</scope>
    <source>
        <strain evidence="4 5">S00198</strain>
    </source>
</reference>
<dbReference type="PROSITE" id="PS00086">
    <property type="entry name" value="CYTOCHROME_P450"/>
    <property type="match status" value="1"/>
</dbReference>
<dbReference type="PRINTS" id="PR00359">
    <property type="entry name" value="BP450"/>
</dbReference>
<dbReference type="PROSITE" id="PS51085">
    <property type="entry name" value="2FE2S_FER_2"/>
    <property type="match status" value="1"/>
</dbReference>
<dbReference type="SUPFAM" id="SSF48264">
    <property type="entry name" value="Cytochrome P450"/>
    <property type="match status" value="1"/>
</dbReference>
<dbReference type="InterPro" id="IPR012675">
    <property type="entry name" value="Beta-grasp_dom_sf"/>
</dbReference>
<dbReference type="GO" id="GO:0005506">
    <property type="term" value="F:iron ion binding"/>
    <property type="evidence" value="ECO:0007669"/>
    <property type="project" value="InterPro"/>
</dbReference>
<dbReference type="PANTHER" id="PTHR46696">
    <property type="entry name" value="P450, PUTATIVE (EUROFUNG)-RELATED"/>
    <property type="match status" value="1"/>
</dbReference>
<dbReference type="GO" id="GO:0020037">
    <property type="term" value="F:heme binding"/>
    <property type="evidence" value="ECO:0007669"/>
    <property type="project" value="InterPro"/>
</dbReference>
<comment type="similarity">
    <text evidence="1">Belongs to the cytochrome P450 family.</text>
</comment>
<dbReference type="RefSeq" id="WP_184864273.1">
    <property type="nucleotide sequence ID" value="NZ_JACHLK010000018.1"/>
</dbReference>
<dbReference type="InterPro" id="IPR001128">
    <property type="entry name" value="Cyt_P450"/>
</dbReference>
<dbReference type="GO" id="GO:0051537">
    <property type="term" value="F:2 iron, 2 sulfur cluster binding"/>
    <property type="evidence" value="ECO:0007669"/>
    <property type="project" value="InterPro"/>
</dbReference>
<comment type="caution">
    <text evidence="4">The sequence shown here is derived from an EMBL/GenBank/DDBJ whole genome shotgun (WGS) entry which is preliminary data.</text>
</comment>
<dbReference type="InterPro" id="IPR002397">
    <property type="entry name" value="Cyt_P450_B"/>
</dbReference>
<feature type="domain" description="2Fe-2S ferredoxin-type" evidence="2">
    <location>
        <begin position="692"/>
        <end position="779"/>
    </location>
</feature>
<dbReference type="InterPro" id="IPR039261">
    <property type="entry name" value="FNR_nucleotide-bd"/>
</dbReference>
<dbReference type="GO" id="GO:0004497">
    <property type="term" value="F:monooxygenase activity"/>
    <property type="evidence" value="ECO:0007669"/>
    <property type="project" value="InterPro"/>
</dbReference>
<dbReference type="Pfam" id="PF00067">
    <property type="entry name" value="p450"/>
    <property type="match status" value="1"/>
</dbReference>
<proteinExistence type="inferred from homology"/>
<organism evidence="4 5">
    <name type="scientific">Acidovorax soli</name>
    <dbReference type="NCBI Taxonomy" id="592050"/>
    <lineage>
        <taxon>Bacteria</taxon>
        <taxon>Pseudomonadati</taxon>
        <taxon>Pseudomonadota</taxon>
        <taxon>Betaproteobacteria</taxon>
        <taxon>Burkholderiales</taxon>
        <taxon>Comamonadaceae</taxon>
        <taxon>Acidovorax</taxon>
    </lineage>
</organism>
<accession>A0A7X0PJY6</accession>
<keyword evidence="5" id="KW-1185">Reference proteome</keyword>
<dbReference type="SUPFAM" id="SSF63380">
    <property type="entry name" value="Riboflavin synthase domain-like"/>
    <property type="match status" value="1"/>
</dbReference>
<protein>
    <submittedName>
        <fullName evidence="4">Cytochrome P450/ferredoxin-NADP reductase</fullName>
    </submittedName>
</protein>
<feature type="domain" description="FAD-binding FR-type" evidence="3">
    <location>
        <begin position="465"/>
        <end position="566"/>
    </location>
</feature>
<dbReference type="Gene3D" id="3.10.20.30">
    <property type="match status" value="1"/>
</dbReference>
<dbReference type="AlphaFoldDB" id="A0A7X0PJY6"/>
<dbReference type="PROSITE" id="PS51384">
    <property type="entry name" value="FAD_FR"/>
    <property type="match status" value="1"/>
</dbReference>
<evidence type="ECO:0000313" key="4">
    <source>
        <dbReference type="EMBL" id="MBB6563343.1"/>
    </source>
</evidence>
<gene>
    <name evidence="4" type="ORF">HNP48_006063</name>
</gene>
<dbReference type="CDD" id="cd06185">
    <property type="entry name" value="PDR_like"/>
    <property type="match status" value="1"/>
</dbReference>
<dbReference type="InterPro" id="IPR017927">
    <property type="entry name" value="FAD-bd_FR_type"/>
</dbReference>
<sequence>MTAPANASRCPVDHAAMAAALKSPTGCPVSARAAAFDPFAPSYQQNPAEVVRWAREEEPVFYSPELGYWVVTRYEDVKAVFRDNLLFSPSVALEKITPATGEVMDILKSYGFAMNRTMVNEDEPDHMARRRLLMDAFMPERLMDYEQPIRDLARKYMDRFVDKGRADLVAEMFYEIPLTIALHFLGVPDEGAEQLRHFAVAHTLNTWGRPTAQEQLEIAHNVGRFWQTAQGILDTMMAKPDGEGWMYDSIRQHHAHPDIVTESYLRSMMMAILAAAHETTSNATANAFMTLLSHREAWEEICAQPALIPNAVEECLRVAGSIIAWRRMATRDTVVGGVEIPKGGKLLLFQASANADASHFEDPDRVDLHRENAVEHLTFGYGAHQCMGKNIGRMQMRIFLEEFVRRLPHIRLVEGQQFDFLSNTSFRGPSALWVQWDPLHNPERLANQAPAVLAKFQIGPPPKDGIARAVVVKDKIAEGEGLYRFVLAAAGTTPLPTWTAGSHIDLIAGGHRRKYSLCGAGAHPGCYEIVVQREEDGRGGSRHFCDTLQPGAEIQLAGPKNLFRIDEAGAHHILLAAGIGITPILAMADRLKALGLPYELHYAGRARQNMALLDRVLKDHAGHATLHIKAEGARMDLPALLQQVDGSTRVYACGPDRLIAELETLAEHWPEAVLRFEHFSTDNAALDPSKEHAFTAELKDSGLTIEVPRHQTLLQALQAAGVDVPCDCGEGLCGACEVQVAGGDIDHRDKVLSKTERQANQRMMACCSRAAGERVVLFL</sequence>
<dbReference type="EMBL" id="JACHLK010000018">
    <property type="protein sequence ID" value="MBB6563343.1"/>
    <property type="molecule type" value="Genomic_DNA"/>
</dbReference>
<dbReference type="InterPro" id="IPR001041">
    <property type="entry name" value="2Fe-2S_ferredoxin-type"/>
</dbReference>
<dbReference type="InterPro" id="IPR006058">
    <property type="entry name" value="2Fe2S_fd_BS"/>
</dbReference>